<gene>
    <name evidence="7" type="ORF">HNR71_005512</name>
    <name evidence="8" type="ORF">HPO96_08595</name>
</gene>
<evidence type="ECO:0000256" key="5">
    <source>
        <dbReference type="PROSITE-ProRule" id="PRU00335"/>
    </source>
</evidence>
<dbReference type="InterPro" id="IPR050109">
    <property type="entry name" value="HTH-type_TetR-like_transc_reg"/>
</dbReference>
<dbReference type="PRINTS" id="PR00455">
    <property type="entry name" value="HTHTETR"/>
</dbReference>
<keyword evidence="1" id="KW-0678">Repressor</keyword>
<accession>A0A7Y4KX94</accession>
<dbReference type="SUPFAM" id="SSF48498">
    <property type="entry name" value="Tetracyclin repressor-like, C-terminal domain"/>
    <property type="match status" value="1"/>
</dbReference>
<dbReference type="Proteomes" id="UP000534306">
    <property type="component" value="Unassembled WGS sequence"/>
</dbReference>
<dbReference type="SUPFAM" id="SSF46689">
    <property type="entry name" value="Homeodomain-like"/>
    <property type="match status" value="1"/>
</dbReference>
<evidence type="ECO:0000256" key="2">
    <source>
        <dbReference type="ARBA" id="ARBA00023015"/>
    </source>
</evidence>
<dbReference type="Gene3D" id="1.10.357.10">
    <property type="entry name" value="Tetracycline Repressor, domain 2"/>
    <property type="match status" value="1"/>
</dbReference>
<comment type="caution">
    <text evidence="8">The sequence shown here is derived from an EMBL/GenBank/DDBJ whole genome shotgun (WGS) entry which is preliminary data.</text>
</comment>
<evidence type="ECO:0000313" key="9">
    <source>
        <dbReference type="Proteomes" id="UP000534306"/>
    </source>
</evidence>
<dbReference type="EMBL" id="JACHKF010000001">
    <property type="protein sequence ID" value="MBB6569875.1"/>
    <property type="molecule type" value="Genomic_DNA"/>
</dbReference>
<feature type="domain" description="HTH tetR-type" evidence="6">
    <location>
        <begin position="16"/>
        <end position="76"/>
    </location>
</feature>
<dbReference type="InterPro" id="IPR039538">
    <property type="entry name" value="BetI_C"/>
</dbReference>
<dbReference type="Proteomes" id="UP000553957">
    <property type="component" value="Unassembled WGS sequence"/>
</dbReference>
<dbReference type="AlphaFoldDB" id="A0A7Y4KX94"/>
<protein>
    <submittedName>
        <fullName evidence="7">AcrR family transcriptional regulator</fullName>
    </submittedName>
    <submittedName>
        <fullName evidence="8">TetR family transcriptional regulator</fullName>
    </submittedName>
</protein>
<evidence type="ECO:0000259" key="6">
    <source>
        <dbReference type="PROSITE" id="PS50977"/>
    </source>
</evidence>
<reference evidence="7 10" key="2">
    <citation type="submission" date="2020-08" db="EMBL/GenBank/DDBJ databases">
        <title>Sequencing the genomes of 1000 actinobacteria strains.</title>
        <authorList>
            <person name="Klenk H.-P."/>
        </authorList>
    </citation>
    <scope>NUCLEOTIDE SEQUENCE [LARGE SCALE GENOMIC DNA]</scope>
    <source>
        <strain evidence="7 10">DSM 15626</strain>
    </source>
</reference>
<evidence type="ECO:0000313" key="10">
    <source>
        <dbReference type="Proteomes" id="UP000553957"/>
    </source>
</evidence>
<organism evidence="8 9">
    <name type="scientific">Kribbella sandramycini</name>
    <dbReference type="NCBI Taxonomy" id="60450"/>
    <lineage>
        <taxon>Bacteria</taxon>
        <taxon>Bacillati</taxon>
        <taxon>Actinomycetota</taxon>
        <taxon>Actinomycetes</taxon>
        <taxon>Propionibacteriales</taxon>
        <taxon>Kribbellaceae</taxon>
        <taxon>Kribbella</taxon>
    </lineage>
</organism>
<reference evidence="8 9" key="1">
    <citation type="submission" date="2020-05" db="EMBL/GenBank/DDBJ databases">
        <title>Genome sequence of Kribbella sandramycini ATCC 39419.</title>
        <authorList>
            <person name="Maclea K.S."/>
            <person name="Fair J.L."/>
        </authorList>
    </citation>
    <scope>NUCLEOTIDE SEQUENCE [LARGE SCALE GENOMIC DNA]</scope>
    <source>
        <strain evidence="8 9">ATCC 39419</strain>
    </source>
</reference>
<keyword evidence="2" id="KW-0805">Transcription regulation</keyword>
<feature type="DNA-binding region" description="H-T-H motif" evidence="5">
    <location>
        <begin position="39"/>
        <end position="58"/>
    </location>
</feature>
<evidence type="ECO:0000256" key="3">
    <source>
        <dbReference type="ARBA" id="ARBA00023125"/>
    </source>
</evidence>
<keyword evidence="3 5" id="KW-0238">DNA-binding</keyword>
<keyword evidence="4" id="KW-0804">Transcription</keyword>
<dbReference type="GO" id="GO:0003700">
    <property type="term" value="F:DNA-binding transcription factor activity"/>
    <property type="evidence" value="ECO:0007669"/>
    <property type="project" value="TreeGrafter"/>
</dbReference>
<dbReference type="EMBL" id="JABJRC010000002">
    <property type="protein sequence ID" value="NOL40300.1"/>
    <property type="molecule type" value="Genomic_DNA"/>
</dbReference>
<dbReference type="RefSeq" id="WP_171672727.1">
    <property type="nucleotide sequence ID" value="NZ_BAAAGT010000002.1"/>
</dbReference>
<dbReference type="InterPro" id="IPR036271">
    <property type="entry name" value="Tet_transcr_reg_TetR-rel_C_sf"/>
</dbReference>
<dbReference type="PANTHER" id="PTHR30055:SF200">
    <property type="entry name" value="HTH-TYPE TRANSCRIPTIONAL REPRESSOR BDCR"/>
    <property type="match status" value="1"/>
</dbReference>
<evidence type="ECO:0000256" key="4">
    <source>
        <dbReference type="ARBA" id="ARBA00023163"/>
    </source>
</evidence>
<dbReference type="GO" id="GO:0000976">
    <property type="term" value="F:transcription cis-regulatory region binding"/>
    <property type="evidence" value="ECO:0007669"/>
    <property type="project" value="TreeGrafter"/>
</dbReference>
<evidence type="ECO:0000313" key="8">
    <source>
        <dbReference type="EMBL" id="NOL40300.1"/>
    </source>
</evidence>
<proteinExistence type="predicted"/>
<evidence type="ECO:0000256" key="1">
    <source>
        <dbReference type="ARBA" id="ARBA00022491"/>
    </source>
</evidence>
<dbReference type="Pfam" id="PF00440">
    <property type="entry name" value="TetR_N"/>
    <property type="match status" value="1"/>
</dbReference>
<dbReference type="Pfam" id="PF13977">
    <property type="entry name" value="TetR_C_6"/>
    <property type="match status" value="1"/>
</dbReference>
<dbReference type="PANTHER" id="PTHR30055">
    <property type="entry name" value="HTH-TYPE TRANSCRIPTIONAL REGULATOR RUTR"/>
    <property type="match status" value="1"/>
</dbReference>
<dbReference type="InterPro" id="IPR009057">
    <property type="entry name" value="Homeodomain-like_sf"/>
</dbReference>
<sequence length="204" mass="22049">MTDSDATAPKRQSRGAAREQLIVTAAAELITERGLAGIRVADVAERAGVGTGHVSYYFRSKTVLLMRAIQQSEDAFIDRAEATLARIRDPWKQLAKYVELSAADRPHDPGWVLWFEVWSSAALDPEVAALHEELDARSRRILTGLIRAGCEQGAFHTEDPDAAAAVLAAAVDGLSIRLTLGTAGLTVAKVRRLCLTTAHALLDH</sequence>
<dbReference type="PROSITE" id="PS50977">
    <property type="entry name" value="HTH_TETR_2"/>
    <property type="match status" value="1"/>
</dbReference>
<evidence type="ECO:0000313" key="7">
    <source>
        <dbReference type="EMBL" id="MBB6569875.1"/>
    </source>
</evidence>
<dbReference type="InterPro" id="IPR001647">
    <property type="entry name" value="HTH_TetR"/>
</dbReference>
<keyword evidence="9" id="KW-1185">Reference proteome</keyword>
<name>A0A7Y4KX94_9ACTN</name>